<keyword evidence="2" id="KW-1185">Reference proteome</keyword>
<accession>A0ABN8IPZ2</accession>
<protein>
    <submittedName>
        <fullName evidence="1">Uncharacterized protein</fullName>
    </submittedName>
</protein>
<evidence type="ECO:0000313" key="1">
    <source>
        <dbReference type="EMBL" id="CAH2061993.1"/>
    </source>
</evidence>
<reference evidence="1" key="1">
    <citation type="submission" date="2022-03" db="EMBL/GenBank/DDBJ databases">
        <authorList>
            <person name="Martin H S."/>
        </authorList>
    </citation>
    <scope>NUCLEOTIDE SEQUENCE</scope>
</reference>
<gene>
    <name evidence="1" type="ORF">IPOD504_LOCUS11620</name>
</gene>
<feature type="non-terminal residue" evidence="1">
    <location>
        <position position="85"/>
    </location>
</feature>
<dbReference type="Proteomes" id="UP000837857">
    <property type="component" value="Chromosome 28"/>
</dbReference>
<proteinExistence type="predicted"/>
<name>A0ABN8IPZ2_9NEOP</name>
<evidence type="ECO:0000313" key="2">
    <source>
        <dbReference type="Proteomes" id="UP000837857"/>
    </source>
</evidence>
<dbReference type="EMBL" id="OW152840">
    <property type="protein sequence ID" value="CAH2061993.1"/>
    <property type="molecule type" value="Genomic_DNA"/>
</dbReference>
<organism evidence="1 2">
    <name type="scientific">Iphiclides podalirius</name>
    <name type="common">scarce swallowtail</name>
    <dbReference type="NCBI Taxonomy" id="110791"/>
    <lineage>
        <taxon>Eukaryota</taxon>
        <taxon>Metazoa</taxon>
        <taxon>Ecdysozoa</taxon>
        <taxon>Arthropoda</taxon>
        <taxon>Hexapoda</taxon>
        <taxon>Insecta</taxon>
        <taxon>Pterygota</taxon>
        <taxon>Neoptera</taxon>
        <taxon>Endopterygota</taxon>
        <taxon>Lepidoptera</taxon>
        <taxon>Glossata</taxon>
        <taxon>Ditrysia</taxon>
        <taxon>Papilionoidea</taxon>
        <taxon>Papilionidae</taxon>
        <taxon>Papilioninae</taxon>
        <taxon>Iphiclides</taxon>
    </lineage>
</organism>
<sequence>METCFRVGKKKNQARSITTDLGMLTLLRRPNREGRAVRGSNAISRGERVAVSTHRAPYHGHETIPTAWQIELLHTTTVTVTRRSR</sequence>